<dbReference type="Gene3D" id="1.10.10.10">
    <property type="entry name" value="Winged helix-like DNA-binding domain superfamily/Winged helix DNA-binding domain"/>
    <property type="match status" value="1"/>
</dbReference>
<evidence type="ECO:0000256" key="1">
    <source>
        <dbReference type="ARBA" id="ARBA00022763"/>
    </source>
</evidence>
<dbReference type="PANTHER" id="PTHR42942">
    <property type="entry name" value="6-O-METHYLGUANINE DNA METHYLTRANSFERASE"/>
    <property type="match status" value="1"/>
</dbReference>
<reference evidence="4 5" key="1">
    <citation type="submission" date="2018-11" db="EMBL/GenBank/DDBJ databases">
        <title>Genome assembly of Steccherinum ochraceum LE-BIN_3174, the white-rot fungus of the Steccherinaceae family (The Residual Polyporoid clade, Polyporales, Basidiomycota).</title>
        <authorList>
            <person name="Fedorova T.V."/>
            <person name="Glazunova O.A."/>
            <person name="Landesman E.O."/>
            <person name="Moiseenko K.V."/>
            <person name="Psurtseva N.V."/>
            <person name="Savinova O.S."/>
            <person name="Shakhova N.V."/>
            <person name="Tyazhelova T.V."/>
            <person name="Vasina D.V."/>
        </authorList>
    </citation>
    <scope>NUCLEOTIDE SEQUENCE [LARGE SCALE GENOMIC DNA]</scope>
    <source>
        <strain evidence="4 5">LE-BIN_3174</strain>
    </source>
</reference>
<evidence type="ECO:0000313" key="5">
    <source>
        <dbReference type="Proteomes" id="UP000292702"/>
    </source>
</evidence>
<evidence type="ECO:0000313" key="4">
    <source>
        <dbReference type="EMBL" id="TCD64372.1"/>
    </source>
</evidence>
<comment type="caution">
    <text evidence="4">The sequence shown here is derived from an EMBL/GenBank/DDBJ whole genome shotgun (WGS) entry which is preliminary data.</text>
</comment>
<gene>
    <name evidence="4" type="ORF">EIP91_004203</name>
</gene>
<keyword evidence="5" id="KW-1185">Reference proteome</keyword>
<dbReference type="InterPro" id="IPR036217">
    <property type="entry name" value="MethylDNA_cys_MeTrfase_DNAb"/>
</dbReference>
<dbReference type="Pfam" id="PF01035">
    <property type="entry name" value="DNA_binding_1"/>
    <property type="match status" value="1"/>
</dbReference>
<dbReference type="SUPFAM" id="SSF46767">
    <property type="entry name" value="Methylated DNA-protein cysteine methyltransferase, C-terminal domain"/>
    <property type="match status" value="1"/>
</dbReference>
<dbReference type="PANTHER" id="PTHR42942:SF1">
    <property type="entry name" value="ALKYLTRANSFERASE-LIKE PROTEIN 1"/>
    <property type="match status" value="1"/>
</dbReference>
<feature type="region of interest" description="Disordered" evidence="2">
    <location>
        <begin position="115"/>
        <end position="160"/>
    </location>
</feature>
<dbReference type="InterPro" id="IPR036388">
    <property type="entry name" value="WH-like_DNA-bd_sf"/>
</dbReference>
<dbReference type="EMBL" id="RWJN01000240">
    <property type="protein sequence ID" value="TCD64372.1"/>
    <property type="molecule type" value="Genomic_DNA"/>
</dbReference>
<evidence type="ECO:0000256" key="2">
    <source>
        <dbReference type="SAM" id="MobiDB-lite"/>
    </source>
</evidence>
<dbReference type="OrthoDB" id="2548197at2759"/>
<sequence>MDPAEFHAAVYHVIRQIPPGKVTSYGHIAKLVGMPAHARHVGQALKFVSADIIPPLPWQRVLGSSGVISSRGPGTNGADRQRQALEAEGVEVTAGTSGDLRVNLRTYGWFPAVGTIDTGVQENEDDAGEEDGQQDDANEQHEEQDEEDEEEQAGKQHAGW</sequence>
<dbReference type="GO" id="GO:0006281">
    <property type="term" value="P:DNA repair"/>
    <property type="evidence" value="ECO:0007669"/>
    <property type="project" value="InterPro"/>
</dbReference>
<dbReference type="AlphaFoldDB" id="A0A4R0RAB9"/>
<protein>
    <recommendedName>
        <fullName evidence="3">Methylated-DNA-[protein]-cysteine S-methyltransferase DNA binding domain-containing protein</fullName>
    </recommendedName>
</protein>
<feature type="compositionally biased region" description="Acidic residues" evidence="2">
    <location>
        <begin position="122"/>
        <end position="151"/>
    </location>
</feature>
<dbReference type="STRING" id="92696.A0A4R0RAB9"/>
<feature type="domain" description="Methylated-DNA-[protein]-cysteine S-methyltransferase DNA binding" evidence="3">
    <location>
        <begin position="5"/>
        <end position="90"/>
    </location>
</feature>
<dbReference type="Proteomes" id="UP000292702">
    <property type="component" value="Unassembled WGS sequence"/>
</dbReference>
<dbReference type="CDD" id="cd06445">
    <property type="entry name" value="ATase"/>
    <property type="match status" value="1"/>
</dbReference>
<dbReference type="InterPro" id="IPR014048">
    <property type="entry name" value="MethylDNA_cys_MeTrfase_DNA-bd"/>
</dbReference>
<name>A0A4R0RAB9_9APHY</name>
<dbReference type="GO" id="GO:0003824">
    <property type="term" value="F:catalytic activity"/>
    <property type="evidence" value="ECO:0007669"/>
    <property type="project" value="InterPro"/>
</dbReference>
<organism evidence="4 5">
    <name type="scientific">Steccherinum ochraceum</name>
    <dbReference type="NCBI Taxonomy" id="92696"/>
    <lineage>
        <taxon>Eukaryota</taxon>
        <taxon>Fungi</taxon>
        <taxon>Dikarya</taxon>
        <taxon>Basidiomycota</taxon>
        <taxon>Agaricomycotina</taxon>
        <taxon>Agaricomycetes</taxon>
        <taxon>Polyporales</taxon>
        <taxon>Steccherinaceae</taxon>
        <taxon>Steccherinum</taxon>
    </lineage>
</organism>
<feature type="region of interest" description="Disordered" evidence="2">
    <location>
        <begin position="66"/>
        <end position="97"/>
    </location>
</feature>
<evidence type="ECO:0000259" key="3">
    <source>
        <dbReference type="Pfam" id="PF01035"/>
    </source>
</evidence>
<keyword evidence="1" id="KW-0227">DNA damage</keyword>
<dbReference type="InterPro" id="IPR052520">
    <property type="entry name" value="ATL_DNA_repair"/>
</dbReference>
<accession>A0A4R0RAB9</accession>
<proteinExistence type="predicted"/>